<dbReference type="HAMAP" id="MF_00344">
    <property type="entry name" value="GMP_synthase"/>
    <property type="match status" value="1"/>
</dbReference>
<keyword evidence="6 9" id="KW-0658">Purine biosynthesis</keyword>
<dbReference type="PRINTS" id="PR00096">
    <property type="entry name" value="GATASE"/>
</dbReference>
<keyword evidence="13" id="KW-1185">Reference proteome</keyword>
<dbReference type="UniPathway" id="UPA00189">
    <property type="reaction ID" value="UER00296"/>
</dbReference>
<evidence type="ECO:0000256" key="4">
    <source>
        <dbReference type="ARBA" id="ARBA00022741"/>
    </source>
</evidence>
<comment type="pathway">
    <text evidence="2 9">Purine metabolism; GMP biosynthesis; GMP from XMP (L-Gln route): step 1/1.</text>
</comment>
<dbReference type="EC" id="6.3.5.2" evidence="9"/>
<evidence type="ECO:0000256" key="8">
    <source>
        <dbReference type="ARBA" id="ARBA00022962"/>
    </source>
</evidence>
<dbReference type="Proteomes" id="UP000006791">
    <property type="component" value="Chromosome 1"/>
</dbReference>
<name>G2LG49_CHLTF</name>
<evidence type="ECO:0000256" key="1">
    <source>
        <dbReference type="ARBA" id="ARBA00002332"/>
    </source>
</evidence>
<dbReference type="GO" id="GO:0005829">
    <property type="term" value="C:cytosol"/>
    <property type="evidence" value="ECO:0007669"/>
    <property type="project" value="TreeGrafter"/>
</dbReference>
<dbReference type="MEROPS" id="C26.957"/>
<feature type="binding site" evidence="10">
    <location>
        <begin position="236"/>
        <end position="242"/>
    </location>
    <ligand>
        <name>ATP</name>
        <dbReference type="ChEBI" id="CHEBI:30616"/>
    </ligand>
</feature>
<dbReference type="GO" id="GO:0005524">
    <property type="term" value="F:ATP binding"/>
    <property type="evidence" value="ECO:0007669"/>
    <property type="project" value="UniProtKB-UniRule"/>
</dbReference>
<dbReference type="PROSITE" id="PS51273">
    <property type="entry name" value="GATASE_TYPE_1"/>
    <property type="match status" value="1"/>
</dbReference>
<evidence type="ECO:0000259" key="11">
    <source>
        <dbReference type="PROSITE" id="PS51553"/>
    </source>
</evidence>
<dbReference type="CDD" id="cd01742">
    <property type="entry name" value="GATase1_GMP_Synthase"/>
    <property type="match status" value="1"/>
</dbReference>
<evidence type="ECO:0000256" key="5">
    <source>
        <dbReference type="ARBA" id="ARBA00022749"/>
    </source>
</evidence>
<sequence length="525" mass="57103">MPGFTPTTAATPVIHSEIALILDFGSQYTQLIARRTRELGIYCEIVPCHTPVDEIRAKAPRALVLSGGPASVYAADAPHCDPGVFALGVPILGICYGLQTIAARFGGTVAPSTRREFGAARLRQYQTSRLFAGLPEEFDVWMSHGDHVVQPPPGFTVTAQTEDALGALEDPARQLYGLQFHPEVVHTPLGRDILRNFFIGIAGMRADWNMQSFVEAAIADIRARIGPTGRAICGLSGGVDSAVAAALVAEAIGDRLTCLFVDNGLLRLGEFDEVLATFRDTMHLNVRGIAAGERFLTALAGVDDPEAKRKTIGRVFVEVFQEEAARLGQVEFLVQGTLYPDVIESVSVKGPSAVIKSHHNVGGLPETLHLKLVEPLRELFKDEVRAVGRQLGLPEALLRRHPFPGPGLAVRIVGEVTPARVALLQRADAIVTEEIRAAGLYDDIWQAFAVLLPVRSVGVMGDERTYEHVCAIRAVTSQDGMTADWVRLPYDVLHRISRRIIAEVRGINRVTYDISSKPPATIEWE</sequence>
<dbReference type="HOGENOM" id="CLU_014340_0_5_0"/>
<dbReference type="KEGG" id="ctm:Cabther_A1411"/>
<comment type="catalytic activity">
    <reaction evidence="9">
        <text>XMP + L-glutamine + ATP + H2O = GMP + L-glutamate + AMP + diphosphate + 2 H(+)</text>
        <dbReference type="Rhea" id="RHEA:11680"/>
        <dbReference type="ChEBI" id="CHEBI:15377"/>
        <dbReference type="ChEBI" id="CHEBI:15378"/>
        <dbReference type="ChEBI" id="CHEBI:29985"/>
        <dbReference type="ChEBI" id="CHEBI:30616"/>
        <dbReference type="ChEBI" id="CHEBI:33019"/>
        <dbReference type="ChEBI" id="CHEBI:57464"/>
        <dbReference type="ChEBI" id="CHEBI:58115"/>
        <dbReference type="ChEBI" id="CHEBI:58359"/>
        <dbReference type="ChEBI" id="CHEBI:456215"/>
        <dbReference type="EC" id="6.3.5.2"/>
    </reaction>
</comment>
<evidence type="ECO:0000256" key="3">
    <source>
        <dbReference type="ARBA" id="ARBA00022598"/>
    </source>
</evidence>
<dbReference type="PROSITE" id="PS51553">
    <property type="entry name" value="GMPS_ATP_PPASE"/>
    <property type="match status" value="1"/>
</dbReference>
<keyword evidence="8 9" id="KW-0315">Glutamine amidotransferase</keyword>
<dbReference type="FunFam" id="3.30.300.10:FF:000002">
    <property type="entry name" value="GMP synthase [glutamine-hydrolyzing]"/>
    <property type="match status" value="1"/>
</dbReference>
<protein>
    <recommendedName>
        <fullName evidence="9">GMP synthase [glutamine-hydrolyzing]</fullName>
        <ecNumber evidence="9">6.3.5.2</ecNumber>
    </recommendedName>
    <alternativeName>
        <fullName evidence="9">GMP synthetase</fullName>
    </alternativeName>
    <alternativeName>
        <fullName evidence="9">Glutamine amidotransferase</fullName>
    </alternativeName>
</protein>
<dbReference type="Pfam" id="PF00958">
    <property type="entry name" value="GMP_synt_C"/>
    <property type="match status" value="1"/>
</dbReference>
<dbReference type="NCBIfam" id="TIGR00884">
    <property type="entry name" value="guaA_Cterm"/>
    <property type="match status" value="1"/>
</dbReference>
<dbReference type="PANTHER" id="PTHR11922">
    <property type="entry name" value="GMP SYNTHASE-RELATED"/>
    <property type="match status" value="1"/>
</dbReference>
<dbReference type="PANTHER" id="PTHR11922:SF2">
    <property type="entry name" value="GMP SYNTHASE [GLUTAMINE-HYDROLYZING]"/>
    <property type="match status" value="1"/>
</dbReference>
<evidence type="ECO:0000256" key="10">
    <source>
        <dbReference type="PROSITE-ProRule" id="PRU00886"/>
    </source>
</evidence>
<dbReference type="Pfam" id="PF00117">
    <property type="entry name" value="GATase"/>
    <property type="match status" value="1"/>
</dbReference>
<dbReference type="InterPro" id="IPR025777">
    <property type="entry name" value="GMPS_ATP_PPase_dom"/>
</dbReference>
<comment type="subunit">
    <text evidence="9">Homodimer.</text>
</comment>
<dbReference type="CDD" id="cd01997">
    <property type="entry name" value="GMP_synthase_C"/>
    <property type="match status" value="1"/>
</dbReference>
<keyword evidence="3 9" id="KW-0436">Ligase</keyword>
<evidence type="ECO:0000256" key="7">
    <source>
        <dbReference type="ARBA" id="ARBA00022840"/>
    </source>
</evidence>
<evidence type="ECO:0000256" key="2">
    <source>
        <dbReference type="ARBA" id="ARBA00005153"/>
    </source>
</evidence>
<comment type="function">
    <text evidence="1 9">Catalyzes the synthesis of GMP from XMP.</text>
</comment>
<dbReference type="NCBIfam" id="TIGR00888">
    <property type="entry name" value="guaA_Nterm"/>
    <property type="match status" value="1"/>
</dbReference>
<dbReference type="FunFam" id="3.40.50.620:FF:000001">
    <property type="entry name" value="GMP synthase [glutamine-hydrolyzing]"/>
    <property type="match status" value="1"/>
</dbReference>
<dbReference type="InterPro" id="IPR029062">
    <property type="entry name" value="Class_I_gatase-like"/>
</dbReference>
<dbReference type="Gene3D" id="3.40.50.880">
    <property type="match status" value="1"/>
</dbReference>
<dbReference type="AlphaFoldDB" id="G2LG49"/>
<keyword evidence="4 9" id="KW-0547">Nucleotide-binding</keyword>
<organism evidence="12 13">
    <name type="scientific">Chloracidobacterium thermophilum (strain B)</name>
    <dbReference type="NCBI Taxonomy" id="981222"/>
    <lineage>
        <taxon>Bacteria</taxon>
        <taxon>Pseudomonadati</taxon>
        <taxon>Acidobacteriota</taxon>
        <taxon>Terriglobia</taxon>
        <taxon>Terriglobales</taxon>
        <taxon>Acidobacteriaceae</taxon>
        <taxon>Chloracidobacterium</taxon>
    </lineage>
</organism>
<dbReference type="SUPFAM" id="SSF52317">
    <property type="entry name" value="Class I glutamine amidotransferase-like"/>
    <property type="match status" value="1"/>
</dbReference>
<evidence type="ECO:0000313" key="13">
    <source>
        <dbReference type="Proteomes" id="UP000006791"/>
    </source>
</evidence>
<dbReference type="InterPro" id="IPR017926">
    <property type="entry name" value="GATASE"/>
</dbReference>
<evidence type="ECO:0000256" key="9">
    <source>
        <dbReference type="HAMAP-Rule" id="MF_00344"/>
    </source>
</evidence>
<evidence type="ECO:0000256" key="6">
    <source>
        <dbReference type="ARBA" id="ARBA00022755"/>
    </source>
</evidence>
<dbReference type="Gene3D" id="3.30.300.10">
    <property type="match status" value="1"/>
</dbReference>
<dbReference type="FunFam" id="3.40.50.880:FF:000001">
    <property type="entry name" value="GMP synthase [glutamine-hydrolyzing]"/>
    <property type="match status" value="1"/>
</dbReference>
<dbReference type="Gene3D" id="3.40.50.620">
    <property type="entry name" value="HUPs"/>
    <property type="match status" value="1"/>
</dbReference>
<dbReference type="EMBL" id="CP002514">
    <property type="protein sequence ID" value="AEP12162.1"/>
    <property type="molecule type" value="Genomic_DNA"/>
</dbReference>
<dbReference type="SUPFAM" id="SSF54810">
    <property type="entry name" value="GMP synthetase C-terminal dimerisation domain"/>
    <property type="match status" value="1"/>
</dbReference>
<evidence type="ECO:0000313" key="12">
    <source>
        <dbReference type="EMBL" id="AEP12162.1"/>
    </source>
</evidence>
<proteinExistence type="inferred from homology"/>
<dbReference type="GO" id="GO:0003921">
    <property type="term" value="F:GMP synthase activity"/>
    <property type="evidence" value="ECO:0007669"/>
    <property type="project" value="InterPro"/>
</dbReference>
<dbReference type="NCBIfam" id="NF000848">
    <property type="entry name" value="PRK00074.1"/>
    <property type="match status" value="1"/>
</dbReference>
<keyword evidence="5 9" id="KW-0332">GMP biosynthesis</keyword>
<dbReference type="InterPro" id="IPR001674">
    <property type="entry name" value="GMP_synth_C"/>
</dbReference>
<feature type="active site" evidence="9">
    <location>
        <position position="181"/>
    </location>
</feature>
<dbReference type="STRING" id="981222.Cabther_A1411"/>
<dbReference type="SUPFAM" id="SSF52402">
    <property type="entry name" value="Adenine nucleotide alpha hydrolases-like"/>
    <property type="match status" value="1"/>
</dbReference>
<feature type="active site" evidence="9">
    <location>
        <position position="183"/>
    </location>
</feature>
<keyword evidence="7 9" id="KW-0067">ATP-binding</keyword>
<dbReference type="PRINTS" id="PR00097">
    <property type="entry name" value="ANTSNTHASEII"/>
</dbReference>
<reference evidence="12 13" key="1">
    <citation type="journal article" date="2012" name="Environ. Microbiol.">
        <title>Complete genome of Candidatus Chloracidobacterium thermophilum, a chlorophyll-based photoheterotroph belonging to the phylum Acidobacteria.</title>
        <authorList>
            <person name="Garcia Costas A.M."/>
            <person name="Liu Z."/>
            <person name="Tomsho L.P."/>
            <person name="Schuster S.C."/>
            <person name="Ward D.M."/>
            <person name="Bryant D.A."/>
        </authorList>
    </citation>
    <scope>NUCLEOTIDE SEQUENCE [LARGE SCALE GENOMIC DNA]</scope>
    <source>
        <strain evidence="12 13">B</strain>
    </source>
</reference>
<accession>G2LG49</accession>
<feature type="domain" description="GMPS ATP-PPase" evidence="11">
    <location>
        <begin position="208"/>
        <end position="400"/>
    </location>
</feature>
<feature type="active site" description="Nucleophile" evidence="9">
    <location>
        <position position="95"/>
    </location>
</feature>
<dbReference type="InterPro" id="IPR004739">
    <property type="entry name" value="GMP_synth_GATase"/>
</dbReference>
<gene>
    <name evidence="9" type="primary">guaA</name>
    <name evidence="12" type="ordered locus">Cabther_A1411</name>
</gene>
<dbReference type="InterPro" id="IPR022955">
    <property type="entry name" value="GMP_synthase"/>
</dbReference>
<dbReference type="InterPro" id="IPR014729">
    <property type="entry name" value="Rossmann-like_a/b/a_fold"/>
</dbReference>